<dbReference type="PIRSF" id="PIRSF000013">
    <property type="entry name" value="4_hem_cytochrm_NapC"/>
    <property type="match status" value="1"/>
</dbReference>
<feature type="binding site" description="axial binding residue" evidence="14">
    <location>
        <position position="143"/>
    </location>
    <ligand>
        <name>heme</name>
        <dbReference type="ChEBI" id="CHEBI:30413"/>
        <label>4</label>
    </ligand>
    <ligandPart>
        <name>Fe</name>
        <dbReference type="ChEBI" id="CHEBI:18248"/>
    </ligandPart>
</feature>
<keyword evidence="6 15" id="KW-0812">Transmembrane</keyword>
<keyword evidence="7 12" id="KW-0479">Metal-binding</keyword>
<keyword evidence="8 12" id="KW-0249">Electron transport</keyword>
<keyword evidence="18" id="KW-1185">Reference proteome</keyword>
<feature type="binding site" description="axial binding residue" evidence="14">
    <location>
        <position position="70"/>
    </location>
    <ligand>
        <name>heme</name>
        <dbReference type="ChEBI" id="CHEBI:30413"/>
        <label>2</label>
    </ligand>
    <ligandPart>
        <name>Fe</name>
        <dbReference type="ChEBI" id="CHEBI:18248"/>
    </ligandPart>
</feature>
<dbReference type="InterPro" id="IPR038266">
    <property type="entry name" value="NapC/NirT_cytc_sf"/>
</dbReference>
<name>A0A1S2LZC0_9BACI</name>
<keyword evidence="3 12" id="KW-0813">Transport</keyword>
<proteinExistence type="inferred from homology"/>
<keyword evidence="10 12" id="KW-0408">Iron</keyword>
<dbReference type="Gene3D" id="1.10.3820.10">
    <property type="entry name" value="Di-heme elbow motif domain"/>
    <property type="match status" value="1"/>
</dbReference>
<evidence type="ECO:0000313" key="17">
    <source>
        <dbReference type="EMBL" id="OIJ17590.1"/>
    </source>
</evidence>
<comment type="caution">
    <text evidence="17">The sequence shown here is derived from an EMBL/GenBank/DDBJ whole genome shotgun (WGS) entry which is preliminary data.</text>
</comment>
<dbReference type="InterPro" id="IPR005126">
    <property type="entry name" value="NapC/NirT_cyt_c_N"/>
</dbReference>
<dbReference type="Proteomes" id="UP000179524">
    <property type="component" value="Unassembled WGS sequence"/>
</dbReference>
<evidence type="ECO:0000256" key="8">
    <source>
        <dbReference type="ARBA" id="ARBA00022982"/>
    </source>
</evidence>
<sequence>MRDLLRKLDKKVLLFTLIGIFAGIVLFAGTAGTMKATDTGEFCSSCHIMGTAFETFANSNHAALTCNDCHAPRDSFTAKMAFKAKAGVGHMYMNTLGASKIPDVLHATADSQEVINNNCISCHEPGLQNVDHSGAYDSCIDCHRQVPHNKGDFRPAEWFEPGQFKFAEPTNNRKE</sequence>
<evidence type="ECO:0000256" key="5">
    <source>
        <dbReference type="ARBA" id="ARBA00022617"/>
    </source>
</evidence>
<feature type="binding site" description="axial binding residue" evidence="14">
    <location>
        <position position="61"/>
    </location>
    <ligand>
        <name>heme</name>
        <dbReference type="ChEBI" id="CHEBI:30413"/>
        <label>3</label>
    </ligand>
    <ligandPart>
        <name>Fe</name>
        <dbReference type="ChEBI" id="CHEBI:18248"/>
    </ligandPart>
</feature>
<accession>A0A1S2LZC0</accession>
<evidence type="ECO:0000313" key="18">
    <source>
        <dbReference type="Proteomes" id="UP000179524"/>
    </source>
</evidence>
<feature type="binding site" description="axial binding residue" evidence="14">
    <location>
        <position position="148"/>
    </location>
    <ligand>
        <name>heme</name>
        <dbReference type="ChEBI" id="CHEBI:30413"/>
        <label>2</label>
    </ligand>
    <ligandPart>
        <name>Fe</name>
        <dbReference type="ChEBI" id="CHEBI:18248"/>
    </ligandPart>
</feature>
<feature type="binding site" evidence="13">
    <location>
        <position position="83"/>
    </location>
    <ligand>
        <name>a menaquinol</name>
        <dbReference type="ChEBI" id="CHEBI:18151"/>
    </ligand>
</feature>
<comment type="similarity">
    <text evidence="2">Belongs to the NapC/NirT/NrfH family.</text>
</comment>
<dbReference type="GO" id="GO:0046872">
    <property type="term" value="F:metal ion binding"/>
    <property type="evidence" value="ECO:0007669"/>
    <property type="project" value="UniProtKB-KW"/>
</dbReference>
<evidence type="ECO:0000256" key="11">
    <source>
        <dbReference type="ARBA" id="ARBA00023136"/>
    </source>
</evidence>
<feature type="domain" description="NapC/NirT cytochrome c N-terminal" evidence="16">
    <location>
        <begin position="10"/>
        <end position="150"/>
    </location>
</feature>
<evidence type="ECO:0000256" key="13">
    <source>
        <dbReference type="PIRSR" id="PIRSR000013-1"/>
    </source>
</evidence>
<keyword evidence="5 12" id="KW-0349">Heme</keyword>
<evidence type="ECO:0000256" key="10">
    <source>
        <dbReference type="ARBA" id="ARBA00023004"/>
    </source>
</evidence>
<dbReference type="EMBL" id="MLQR01000001">
    <property type="protein sequence ID" value="OIJ17590.1"/>
    <property type="molecule type" value="Genomic_DNA"/>
</dbReference>
<evidence type="ECO:0000256" key="14">
    <source>
        <dbReference type="PIRSR" id="PIRSR000013-2"/>
    </source>
</evidence>
<feature type="binding site" description="covalent" evidence="13">
    <location>
        <position position="69"/>
    </location>
    <ligand>
        <name>heme</name>
        <dbReference type="ChEBI" id="CHEBI:30413"/>
        <label>2</label>
    </ligand>
</feature>
<keyword evidence="11 15" id="KW-0472">Membrane</keyword>
<keyword evidence="4" id="KW-1003">Cell membrane</keyword>
<comment type="subcellular location">
    <subcellularLocation>
        <location evidence="1">Cell membrane</location>
        <topology evidence="1">Single-pass membrane protein</topology>
    </subcellularLocation>
</comment>
<evidence type="ECO:0000256" key="1">
    <source>
        <dbReference type="ARBA" id="ARBA00004162"/>
    </source>
</evidence>
<feature type="binding site" description="covalent" evidence="13">
    <location>
        <position position="119"/>
    </location>
    <ligand>
        <name>heme</name>
        <dbReference type="ChEBI" id="CHEBI:30413"/>
        <label>3</label>
    </ligand>
</feature>
<keyword evidence="9 15" id="KW-1133">Transmembrane helix</keyword>
<evidence type="ECO:0000256" key="6">
    <source>
        <dbReference type="ARBA" id="ARBA00022692"/>
    </source>
</evidence>
<evidence type="ECO:0000256" key="3">
    <source>
        <dbReference type="ARBA" id="ARBA00022448"/>
    </source>
</evidence>
<evidence type="ECO:0000256" key="4">
    <source>
        <dbReference type="ARBA" id="ARBA00022475"/>
    </source>
</evidence>
<dbReference type="SUPFAM" id="SSF48695">
    <property type="entry name" value="Multiheme cytochromes"/>
    <property type="match status" value="1"/>
</dbReference>
<evidence type="ECO:0000256" key="12">
    <source>
        <dbReference type="PIRNR" id="PIRNR000013"/>
    </source>
</evidence>
<comment type="cofactor">
    <cofactor evidence="13">
        <name>heme</name>
        <dbReference type="ChEBI" id="CHEBI:30413"/>
    </cofactor>
    <text evidence="13">Binds 4 heme groups per subunit.</text>
</comment>
<dbReference type="InterPro" id="IPR036280">
    <property type="entry name" value="Multihaem_cyt_sf"/>
</dbReference>
<feature type="binding site" description="covalent" evidence="13">
    <location>
        <position position="122"/>
    </location>
    <ligand>
        <name>heme</name>
        <dbReference type="ChEBI" id="CHEBI:30413"/>
        <label>3</label>
    </ligand>
</feature>
<feature type="binding site" description="axial binding residue" evidence="14">
    <location>
        <position position="123"/>
    </location>
    <ligand>
        <name>heme</name>
        <dbReference type="ChEBI" id="CHEBI:30413"/>
        <label>3</label>
    </ligand>
    <ligandPart>
        <name>Fe</name>
        <dbReference type="ChEBI" id="CHEBI:18248"/>
    </ligandPart>
</feature>
<dbReference type="RefSeq" id="WP_071308316.1">
    <property type="nucleotide sequence ID" value="NZ_MLQR01000001.1"/>
</dbReference>
<dbReference type="InterPro" id="IPR024717">
    <property type="entry name" value="NapC/NirT/NrfH"/>
</dbReference>
<reference evidence="17 18" key="1">
    <citation type="submission" date="2016-10" db="EMBL/GenBank/DDBJ databases">
        <title>Draft genome sequences of four alkaliphilic bacteria belonging to the Anaerobacillus genus.</title>
        <authorList>
            <person name="Bassil N.M."/>
            <person name="Lloyd J.R."/>
        </authorList>
    </citation>
    <scope>NUCLEOTIDE SEQUENCE [LARGE SCALE GENOMIC DNA]</scope>
    <source>
        <strain evidence="17 18">DSM 18345</strain>
    </source>
</reference>
<feature type="binding site" description="covalent" evidence="13">
    <location>
        <position position="43"/>
    </location>
    <ligand>
        <name>heme</name>
        <dbReference type="ChEBI" id="CHEBI:30413"/>
        <label>1</label>
    </ligand>
</feature>
<dbReference type="GO" id="GO:0019333">
    <property type="term" value="P:denitrification pathway"/>
    <property type="evidence" value="ECO:0007669"/>
    <property type="project" value="InterPro"/>
</dbReference>
<feature type="binding site" description="covalent" evidence="13">
    <location>
        <position position="142"/>
    </location>
    <ligand>
        <name>heme</name>
        <dbReference type="ChEBI" id="CHEBI:30413"/>
        <label>4</label>
    </ligand>
</feature>
<feature type="binding site" description="axial binding residue" evidence="14">
    <location>
        <position position="49"/>
    </location>
    <ligand>
        <name>heme</name>
        <dbReference type="ChEBI" id="CHEBI:30413"/>
        <label>1</label>
    </ligand>
    <ligandPart>
        <name>Fe</name>
        <dbReference type="ChEBI" id="CHEBI:18248"/>
    </ligandPart>
</feature>
<evidence type="ECO:0000259" key="16">
    <source>
        <dbReference type="Pfam" id="PF03264"/>
    </source>
</evidence>
<dbReference type="GO" id="GO:0005886">
    <property type="term" value="C:plasma membrane"/>
    <property type="evidence" value="ECO:0007669"/>
    <property type="project" value="UniProtKB-SubCell"/>
</dbReference>
<feature type="transmembrane region" description="Helical" evidence="15">
    <location>
        <begin position="12"/>
        <end position="34"/>
    </location>
</feature>
<feature type="binding site" description="covalent" evidence="13">
    <location>
        <position position="66"/>
    </location>
    <ligand>
        <name>heme</name>
        <dbReference type="ChEBI" id="CHEBI:30413"/>
        <label>2</label>
    </ligand>
</feature>
<feature type="binding site" description="covalent" evidence="13">
    <location>
        <position position="139"/>
    </location>
    <ligand>
        <name>heme</name>
        <dbReference type="ChEBI" id="CHEBI:30413"/>
        <label>4</label>
    </ligand>
</feature>
<protein>
    <recommendedName>
        <fullName evidence="12">Cytochrome c-type protein</fullName>
    </recommendedName>
</protein>
<organism evidence="17 18">
    <name type="scientific">Anaerobacillus alkalilacustris</name>
    <dbReference type="NCBI Taxonomy" id="393763"/>
    <lineage>
        <taxon>Bacteria</taxon>
        <taxon>Bacillati</taxon>
        <taxon>Bacillota</taxon>
        <taxon>Bacilli</taxon>
        <taxon>Bacillales</taxon>
        <taxon>Bacillaceae</taxon>
        <taxon>Anaerobacillus</taxon>
    </lineage>
</organism>
<dbReference type="InterPro" id="IPR051174">
    <property type="entry name" value="Cytochrome_c-type_ET"/>
</dbReference>
<evidence type="ECO:0000256" key="2">
    <source>
        <dbReference type="ARBA" id="ARBA00007395"/>
    </source>
</evidence>
<comment type="PTM">
    <text evidence="12">Binds 4 heme groups per subunit.</text>
</comment>
<dbReference type="OrthoDB" id="9782159at2"/>
<dbReference type="PANTHER" id="PTHR30333:SF1">
    <property type="entry name" value="CYTOCHROME C-TYPE PROTEIN NAPC"/>
    <property type="match status" value="1"/>
</dbReference>
<evidence type="ECO:0000256" key="9">
    <source>
        <dbReference type="ARBA" id="ARBA00022989"/>
    </source>
</evidence>
<dbReference type="AlphaFoldDB" id="A0A1S2LZC0"/>
<dbReference type="Pfam" id="PF03264">
    <property type="entry name" value="Cytochrom_NNT"/>
    <property type="match status" value="1"/>
</dbReference>
<evidence type="ECO:0000256" key="7">
    <source>
        <dbReference type="ARBA" id="ARBA00022723"/>
    </source>
</evidence>
<feature type="binding site" evidence="13">
    <location>
        <position position="67"/>
    </location>
    <ligand>
        <name>a menaquinol</name>
        <dbReference type="ChEBI" id="CHEBI:18151"/>
    </ligand>
</feature>
<dbReference type="GO" id="GO:0020037">
    <property type="term" value="F:heme binding"/>
    <property type="evidence" value="ECO:0007669"/>
    <property type="project" value="InterPro"/>
</dbReference>
<dbReference type="GO" id="GO:0009061">
    <property type="term" value="P:anaerobic respiration"/>
    <property type="evidence" value="ECO:0007669"/>
    <property type="project" value="TreeGrafter"/>
</dbReference>
<dbReference type="GO" id="GO:0009055">
    <property type="term" value="F:electron transfer activity"/>
    <property type="evidence" value="ECO:0007669"/>
    <property type="project" value="TreeGrafter"/>
</dbReference>
<evidence type="ECO:0000256" key="15">
    <source>
        <dbReference type="SAM" id="Phobius"/>
    </source>
</evidence>
<dbReference type="PANTHER" id="PTHR30333">
    <property type="entry name" value="CYTOCHROME C-TYPE PROTEIN"/>
    <property type="match status" value="1"/>
</dbReference>
<feature type="binding site" description="covalent" evidence="13">
    <location>
        <position position="46"/>
    </location>
    <ligand>
        <name>heme</name>
        <dbReference type="ChEBI" id="CHEBI:30413"/>
        <label>1</label>
    </ligand>
</feature>
<gene>
    <name evidence="17" type="ORF">BKP37_03635</name>
</gene>